<accession>A0A9Q9ARL0</accession>
<dbReference type="GO" id="GO:0004488">
    <property type="term" value="F:methylenetetrahydrofolate dehydrogenase (NADP+) activity"/>
    <property type="evidence" value="ECO:0007669"/>
    <property type="project" value="InterPro"/>
</dbReference>
<keyword evidence="3" id="KW-0521">NADP</keyword>
<dbReference type="PRINTS" id="PR00085">
    <property type="entry name" value="THFDHDRGNASE"/>
</dbReference>
<organism evidence="7 8">
    <name type="scientific">Septoria linicola</name>
    <dbReference type="NCBI Taxonomy" id="215465"/>
    <lineage>
        <taxon>Eukaryota</taxon>
        <taxon>Fungi</taxon>
        <taxon>Dikarya</taxon>
        <taxon>Ascomycota</taxon>
        <taxon>Pezizomycotina</taxon>
        <taxon>Dothideomycetes</taxon>
        <taxon>Dothideomycetidae</taxon>
        <taxon>Mycosphaerellales</taxon>
        <taxon>Mycosphaerellaceae</taxon>
        <taxon>Septoria</taxon>
    </lineage>
</organism>
<proteinExistence type="predicted"/>
<gene>
    <name evidence="7" type="ORF">Slin15195_G052120</name>
</gene>
<keyword evidence="2" id="KW-0378">Hydrolase</keyword>
<dbReference type="Proteomes" id="UP001056384">
    <property type="component" value="Chromosome 4"/>
</dbReference>
<evidence type="ECO:0000256" key="1">
    <source>
        <dbReference type="ARBA" id="ARBA00004777"/>
    </source>
</evidence>
<sequence>MAGILARSAVEDEVFGLNSEKCSSESSLHEYTQARLLRGEPVVTKIASWCLKHNQRRHGKKATLAVIYFDTGADADEYLFIKAIVAARAGVGYEEYKLSPHAPIEDVLAQITELNDDDRIHGVLIQRPIPKHLCETQVMASVVPIKHIEEFSVEKSNNIAYDGLYRLLRSYGRAWMLDLDVVLLGGTNIITPGFRSQLRRQHKHVGALQTLDPIPQGSKYDTIIITELNKGGIIKPHMLGPSVRLVVDLGFDVKSKVGDLDPEVLDMDDLDVVPTPHGVLPVLLWTMMERTIKARDHLVRPRLHCLPDCVML</sequence>
<dbReference type="InterPro" id="IPR046346">
    <property type="entry name" value="Aminoacid_DH-like_N_sf"/>
</dbReference>
<dbReference type="GO" id="GO:0005829">
    <property type="term" value="C:cytosol"/>
    <property type="evidence" value="ECO:0007669"/>
    <property type="project" value="TreeGrafter"/>
</dbReference>
<keyword evidence="8" id="KW-1185">Reference proteome</keyword>
<keyword evidence="4" id="KW-0560">Oxidoreductase</keyword>
<dbReference type="AlphaFoldDB" id="A0A9Q9ARL0"/>
<dbReference type="PANTHER" id="PTHR48099">
    <property type="entry name" value="C-1-TETRAHYDROFOLATE SYNTHASE, CYTOPLASMIC-RELATED"/>
    <property type="match status" value="1"/>
</dbReference>
<keyword evidence="5" id="KW-0511">Multifunctional enzyme</keyword>
<dbReference type="EMBL" id="CP099421">
    <property type="protein sequence ID" value="USW51893.1"/>
    <property type="molecule type" value="Genomic_DNA"/>
</dbReference>
<dbReference type="SUPFAM" id="SSF53223">
    <property type="entry name" value="Aminoacid dehydrogenase-like, N-terminal domain"/>
    <property type="match status" value="1"/>
</dbReference>
<dbReference type="Gene3D" id="3.40.50.10860">
    <property type="entry name" value="Leucine Dehydrogenase, chain A, domain 1"/>
    <property type="match status" value="1"/>
</dbReference>
<dbReference type="Pfam" id="PF00763">
    <property type="entry name" value="THF_DHG_CYH"/>
    <property type="match status" value="1"/>
</dbReference>
<dbReference type="GO" id="GO:0035999">
    <property type="term" value="P:tetrahydrofolate interconversion"/>
    <property type="evidence" value="ECO:0007669"/>
    <property type="project" value="TreeGrafter"/>
</dbReference>
<feature type="domain" description="Tetrahydrofolate dehydrogenase/cyclohydrolase catalytic" evidence="6">
    <location>
        <begin position="38"/>
        <end position="148"/>
    </location>
</feature>
<evidence type="ECO:0000256" key="5">
    <source>
        <dbReference type="ARBA" id="ARBA00023268"/>
    </source>
</evidence>
<protein>
    <submittedName>
        <fullName evidence="7">Tetrahydrofolate dehydrogenase/cyclohydrolase</fullName>
    </submittedName>
</protein>
<dbReference type="PANTHER" id="PTHR48099:SF5">
    <property type="entry name" value="C-1-TETRAHYDROFOLATE SYNTHASE, CYTOPLASMIC"/>
    <property type="match status" value="1"/>
</dbReference>
<evidence type="ECO:0000256" key="3">
    <source>
        <dbReference type="ARBA" id="ARBA00022857"/>
    </source>
</evidence>
<comment type="pathway">
    <text evidence="1">One-carbon metabolism; tetrahydrofolate interconversion.</text>
</comment>
<evidence type="ECO:0000259" key="6">
    <source>
        <dbReference type="Pfam" id="PF00763"/>
    </source>
</evidence>
<evidence type="ECO:0000313" key="8">
    <source>
        <dbReference type="Proteomes" id="UP001056384"/>
    </source>
</evidence>
<reference evidence="7" key="1">
    <citation type="submission" date="2022-06" db="EMBL/GenBank/DDBJ databases">
        <title>Complete genome sequences of two strains of the flax pathogen Septoria linicola.</title>
        <authorList>
            <person name="Lapalu N."/>
            <person name="Simon A."/>
            <person name="Demenou B."/>
            <person name="Paumier D."/>
            <person name="Guillot M.-P."/>
            <person name="Gout L."/>
            <person name="Valade R."/>
        </authorList>
    </citation>
    <scope>NUCLEOTIDE SEQUENCE</scope>
    <source>
        <strain evidence="7">SE15195</strain>
    </source>
</reference>
<dbReference type="InterPro" id="IPR020630">
    <property type="entry name" value="THF_DH/CycHdrlase_cat_dom"/>
</dbReference>
<name>A0A9Q9ARL0_9PEZI</name>
<evidence type="ECO:0000313" key="7">
    <source>
        <dbReference type="EMBL" id="USW51893.1"/>
    </source>
</evidence>
<evidence type="ECO:0000256" key="4">
    <source>
        <dbReference type="ARBA" id="ARBA00023002"/>
    </source>
</evidence>
<evidence type="ECO:0000256" key="2">
    <source>
        <dbReference type="ARBA" id="ARBA00022801"/>
    </source>
</evidence>
<dbReference type="Gene3D" id="3.40.50.720">
    <property type="entry name" value="NAD(P)-binding Rossmann-like Domain"/>
    <property type="match status" value="1"/>
</dbReference>
<dbReference type="GO" id="GO:0004477">
    <property type="term" value="F:methenyltetrahydrofolate cyclohydrolase activity"/>
    <property type="evidence" value="ECO:0007669"/>
    <property type="project" value="TreeGrafter"/>
</dbReference>
<dbReference type="InterPro" id="IPR000672">
    <property type="entry name" value="THF_DH/CycHdrlase"/>
</dbReference>